<keyword evidence="1" id="KW-0521">NADP</keyword>
<reference evidence="4 5" key="1">
    <citation type="journal article" date="2015" name="Antonie Van Leeuwenhoek">
        <title>Bosea vaviloviae sp. nov., a new species of slow-growing rhizobia isolated from nodules of the relict species Vavilovia formosa (Stev.) Fed.</title>
        <authorList>
            <person name="Safronova V.I."/>
            <person name="Kuznetsova I.G."/>
            <person name="Sazanova A.L."/>
            <person name="Kimeklis A.K."/>
            <person name="Belimov A.A."/>
            <person name="Andronov E.E."/>
            <person name="Pinaev A.G."/>
            <person name="Chizhevskaya E.P."/>
            <person name="Pukhaev A.R."/>
            <person name="Popov K.P."/>
            <person name="Willems A."/>
            <person name="Tikhonovich I.A."/>
        </authorList>
    </citation>
    <scope>NUCLEOTIDE SEQUENCE [LARGE SCALE GENOMIC DNA]</scope>
    <source>
        <strain evidence="4 5">Vaf18</strain>
    </source>
</reference>
<protein>
    <submittedName>
        <fullName evidence="4">Short-chain dehydrogenase</fullName>
    </submittedName>
</protein>
<keyword evidence="2" id="KW-0119">Carbohydrate metabolism</keyword>
<evidence type="ECO:0000313" key="5">
    <source>
        <dbReference type="Proteomes" id="UP000094969"/>
    </source>
</evidence>
<dbReference type="Pfam" id="PF01370">
    <property type="entry name" value="Epimerase"/>
    <property type="match status" value="1"/>
</dbReference>
<evidence type="ECO:0000313" key="4">
    <source>
        <dbReference type="EMBL" id="AOO84136.1"/>
    </source>
</evidence>
<dbReference type="PANTHER" id="PTHR43103:SF3">
    <property type="entry name" value="ADP-L-GLYCERO-D-MANNO-HEPTOSE-6-EPIMERASE"/>
    <property type="match status" value="1"/>
</dbReference>
<proteinExistence type="predicted"/>
<dbReference type="InterPro" id="IPR036291">
    <property type="entry name" value="NAD(P)-bd_dom_sf"/>
</dbReference>
<name>A0A1D7U9T2_9HYPH</name>
<accession>A0A1D7U9T2</accession>
<evidence type="ECO:0000259" key="3">
    <source>
        <dbReference type="Pfam" id="PF01370"/>
    </source>
</evidence>
<sequence length="327" mass="34883">MRILVFGGVGFVGLNIAEAMLMKGDDVVVFDRMALPAATRKAFSRLPGRLTAIQGDVTDKMAIAEVVQPGVDVVIMGAAITAGAARDARDPETILQVNLLAQVPILEAARAAGVRRIVNLSSAAAYGVAGERYQELDEETPGDPVSLYAISKWASERVGGRLADLWGLDLVSLRLSGVFGPWERATGVRDTLSPQSQILAAAGKDEPAILPRPGLRDWIYAPDLAEAVRILAGAPALRHRLYNISTARRFAALEWGQALAANFPGFICRLAEPGEAATIDLHGPGDRAPLSTLRMSEEFGWEAATGVAESANALAAWWWMHGRGLGR</sequence>
<dbReference type="KEGG" id="bvv:BHK69_03010"/>
<dbReference type="PANTHER" id="PTHR43103">
    <property type="entry name" value="NUCLEOSIDE-DIPHOSPHATE-SUGAR EPIMERASE"/>
    <property type="match status" value="1"/>
</dbReference>
<feature type="domain" description="NAD-dependent epimerase/dehydratase" evidence="3">
    <location>
        <begin position="3"/>
        <end position="244"/>
    </location>
</feature>
<organism evidence="4 5">
    <name type="scientific">Bosea vaviloviae</name>
    <dbReference type="NCBI Taxonomy" id="1526658"/>
    <lineage>
        <taxon>Bacteria</taxon>
        <taxon>Pseudomonadati</taxon>
        <taxon>Pseudomonadota</taxon>
        <taxon>Alphaproteobacteria</taxon>
        <taxon>Hyphomicrobiales</taxon>
        <taxon>Boseaceae</taxon>
        <taxon>Bosea</taxon>
    </lineage>
</organism>
<evidence type="ECO:0000256" key="2">
    <source>
        <dbReference type="ARBA" id="ARBA00023277"/>
    </source>
</evidence>
<evidence type="ECO:0000256" key="1">
    <source>
        <dbReference type="ARBA" id="ARBA00022857"/>
    </source>
</evidence>
<dbReference type="InterPro" id="IPR001509">
    <property type="entry name" value="Epimerase_deHydtase"/>
</dbReference>
<dbReference type="STRING" id="1526658.BHK69_03010"/>
<dbReference type="SUPFAM" id="SSF51735">
    <property type="entry name" value="NAD(P)-binding Rossmann-fold domains"/>
    <property type="match status" value="1"/>
</dbReference>
<dbReference type="Gene3D" id="3.40.50.720">
    <property type="entry name" value="NAD(P)-binding Rossmann-like Domain"/>
    <property type="match status" value="1"/>
</dbReference>
<dbReference type="RefSeq" id="WP_069693327.1">
    <property type="nucleotide sequence ID" value="NZ_CP017147.1"/>
</dbReference>
<dbReference type="Proteomes" id="UP000094969">
    <property type="component" value="Chromosome"/>
</dbReference>
<keyword evidence="5" id="KW-1185">Reference proteome</keyword>
<dbReference type="EMBL" id="CP017147">
    <property type="protein sequence ID" value="AOO84136.1"/>
    <property type="molecule type" value="Genomic_DNA"/>
</dbReference>
<gene>
    <name evidence="4" type="ORF">BHK69_03010</name>
</gene>
<dbReference type="AlphaFoldDB" id="A0A1D7U9T2"/>
<dbReference type="OrthoDB" id="7352636at2"/>